<feature type="chain" id="PRO_5041991575" evidence="3">
    <location>
        <begin position="27"/>
        <end position="367"/>
    </location>
</feature>
<evidence type="ECO:0000256" key="2">
    <source>
        <dbReference type="SAM" id="Phobius"/>
    </source>
</evidence>
<comment type="caution">
    <text evidence="4">The sequence shown here is derived from an EMBL/GenBank/DDBJ whole genome shotgun (WGS) entry which is preliminary data.</text>
</comment>
<protein>
    <submittedName>
        <fullName evidence="4">Uncharacterized protein</fullName>
    </submittedName>
</protein>
<feature type="compositionally biased region" description="Basic and acidic residues" evidence="1">
    <location>
        <begin position="353"/>
        <end position="367"/>
    </location>
</feature>
<gene>
    <name evidence="4" type="ORF">N8I77_008661</name>
</gene>
<evidence type="ECO:0000256" key="3">
    <source>
        <dbReference type="SAM" id="SignalP"/>
    </source>
</evidence>
<name>A0AAD9S9C0_PHOAM</name>
<evidence type="ECO:0000313" key="4">
    <source>
        <dbReference type="EMBL" id="KAK2602101.1"/>
    </source>
</evidence>
<feature type="transmembrane region" description="Helical" evidence="2">
    <location>
        <begin position="258"/>
        <end position="279"/>
    </location>
</feature>
<feature type="signal peptide" evidence="3">
    <location>
        <begin position="1"/>
        <end position="26"/>
    </location>
</feature>
<proteinExistence type="predicted"/>
<keyword evidence="2" id="KW-0812">Transmembrane</keyword>
<dbReference type="AlphaFoldDB" id="A0AAD9S9C0"/>
<organism evidence="4 5">
    <name type="scientific">Phomopsis amygdali</name>
    <name type="common">Fusicoccum amygdali</name>
    <dbReference type="NCBI Taxonomy" id="1214568"/>
    <lineage>
        <taxon>Eukaryota</taxon>
        <taxon>Fungi</taxon>
        <taxon>Dikarya</taxon>
        <taxon>Ascomycota</taxon>
        <taxon>Pezizomycotina</taxon>
        <taxon>Sordariomycetes</taxon>
        <taxon>Sordariomycetidae</taxon>
        <taxon>Diaporthales</taxon>
        <taxon>Diaporthaceae</taxon>
        <taxon>Diaporthe</taxon>
    </lineage>
</organism>
<keyword evidence="3" id="KW-0732">Signal</keyword>
<keyword evidence="2" id="KW-0472">Membrane</keyword>
<dbReference type="Proteomes" id="UP001265746">
    <property type="component" value="Unassembled WGS sequence"/>
</dbReference>
<reference evidence="4" key="1">
    <citation type="submission" date="2023-06" db="EMBL/GenBank/DDBJ databases">
        <authorList>
            <person name="Noh H."/>
        </authorList>
    </citation>
    <scope>NUCLEOTIDE SEQUENCE</scope>
    <source>
        <strain evidence="4">DUCC20226</strain>
    </source>
</reference>
<accession>A0AAD9S9C0</accession>
<dbReference type="EMBL" id="JAUJFL010000005">
    <property type="protein sequence ID" value="KAK2602101.1"/>
    <property type="molecule type" value="Genomic_DNA"/>
</dbReference>
<keyword evidence="5" id="KW-1185">Reference proteome</keyword>
<sequence length="367" mass="39578">MASSAPFHKFLWVVVWVGLGFFSVAAKPIGMPALGPHRYISNVSNIMNATGTLYNEGFNAVEDHPPATSIVEMPVCIDDDRCASGCMITDAPPKELTLTCTTPSYCSLKGVGATHSCHSQGIKTAKSKDLDPIPTVKIIAPFSPSLYQEHDTPTTDTEQPGMISAIDTTNPTPSSAPAPSLEEQVTITMKFVQTKVDEPGGQVVAPDPTDVPDPVPGQQTVYITLSDDPDAPTAIYPSATAPAKAEPDYTNDPEPNKAVIILGSIFGFMAAVGLAVVSVDRLRKRRREKRQELQESQQGHHDSISSAEDISELLRQQQQTYGYYGTQRIASGGIVPQQVEILPASTEPAELPSPKEETVEKERRDDH</sequence>
<keyword evidence="2" id="KW-1133">Transmembrane helix</keyword>
<evidence type="ECO:0000313" key="5">
    <source>
        <dbReference type="Proteomes" id="UP001265746"/>
    </source>
</evidence>
<evidence type="ECO:0000256" key="1">
    <source>
        <dbReference type="SAM" id="MobiDB-lite"/>
    </source>
</evidence>
<feature type="region of interest" description="Disordered" evidence="1">
    <location>
        <begin position="340"/>
        <end position="367"/>
    </location>
</feature>